<dbReference type="EMBL" id="CAJPDS010000107">
    <property type="protein sequence ID" value="CAF9937973.1"/>
    <property type="molecule type" value="Genomic_DNA"/>
</dbReference>
<dbReference type="AlphaFoldDB" id="A0A8H3IY72"/>
<feature type="coiled-coil region" evidence="1">
    <location>
        <begin position="198"/>
        <end position="246"/>
    </location>
</feature>
<feature type="region of interest" description="Disordered" evidence="2">
    <location>
        <begin position="281"/>
        <end position="349"/>
    </location>
</feature>
<gene>
    <name evidence="3" type="ORF">HETSPECPRED_000727</name>
</gene>
<protein>
    <submittedName>
        <fullName evidence="3">Uncharacterized protein</fullName>
    </submittedName>
</protein>
<evidence type="ECO:0000256" key="2">
    <source>
        <dbReference type="SAM" id="MobiDB-lite"/>
    </source>
</evidence>
<comment type="caution">
    <text evidence="3">The sequence shown here is derived from an EMBL/GenBank/DDBJ whole genome shotgun (WGS) entry which is preliminary data.</text>
</comment>
<keyword evidence="1" id="KW-0175">Coiled coil</keyword>
<reference evidence="3" key="1">
    <citation type="submission" date="2021-03" db="EMBL/GenBank/DDBJ databases">
        <authorList>
            <person name="Tagirdzhanova G."/>
        </authorList>
    </citation>
    <scope>NUCLEOTIDE SEQUENCE</scope>
</reference>
<keyword evidence="4" id="KW-1185">Reference proteome</keyword>
<evidence type="ECO:0000313" key="4">
    <source>
        <dbReference type="Proteomes" id="UP000664521"/>
    </source>
</evidence>
<proteinExistence type="predicted"/>
<feature type="coiled-coil region" evidence="1">
    <location>
        <begin position="67"/>
        <end position="101"/>
    </location>
</feature>
<dbReference type="Proteomes" id="UP000664521">
    <property type="component" value="Unassembled WGS sequence"/>
</dbReference>
<name>A0A8H3IY72_9LECA</name>
<evidence type="ECO:0000256" key="1">
    <source>
        <dbReference type="SAM" id="Coils"/>
    </source>
</evidence>
<feature type="compositionally biased region" description="Acidic residues" evidence="2">
    <location>
        <begin position="327"/>
        <end position="338"/>
    </location>
</feature>
<organism evidence="3 4">
    <name type="scientific">Heterodermia speciosa</name>
    <dbReference type="NCBI Taxonomy" id="116794"/>
    <lineage>
        <taxon>Eukaryota</taxon>
        <taxon>Fungi</taxon>
        <taxon>Dikarya</taxon>
        <taxon>Ascomycota</taxon>
        <taxon>Pezizomycotina</taxon>
        <taxon>Lecanoromycetes</taxon>
        <taxon>OSLEUM clade</taxon>
        <taxon>Lecanoromycetidae</taxon>
        <taxon>Caliciales</taxon>
        <taxon>Physciaceae</taxon>
        <taxon>Heterodermia</taxon>
    </lineage>
</organism>
<evidence type="ECO:0000313" key="3">
    <source>
        <dbReference type="EMBL" id="CAF9937973.1"/>
    </source>
</evidence>
<sequence length="349" mass="40201">MNTADVSIQLLIDKSILLQSNNSSIDPDPHLLQQAITVSIDPDPHLLQQIITISDMDSSPEDMRRRIASLEREVASQTRRKNEYRRNAETFERESIEWKRRAVSMAKKQRKCERALLDEMWLRYRSDRRALNELVALNNQVGALQRDSGASINRLQDTVRRLEGRVEFETHRRREEGGRLRDDIARLRGIIWRNGSVIERLHGDNADFQARIREHEATELTQLHQLNEQRSENADLKTELQQMKDAERSRRLSIQADPELAAIDARLEEVWYNGSYADDSGYEAAQEDEDESSGEPREAGSEQQVWLRPLRRMNLPPLRDGSVSEAIEGEEQQGEETPDSSPVMVLRGG</sequence>
<accession>A0A8H3IY72</accession>